<dbReference type="AlphaFoldDB" id="A0AAW1NVA7"/>
<protein>
    <submittedName>
        <fullName evidence="1">Uncharacterized protein</fullName>
    </submittedName>
</protein>
<evidence type="ECO:0000313" key="2">
    <source>
        <dbReference type="Proteomes" id="UP001465755"/>
    </source>
</evidence>
<sequence length="285" mass="31482">MIIPSAPLHELHVHSSRQATLQSHISRRDRKTCLTHEHLARICVATSAQPDNARSPYIGTDGRRKYTWEEAFTSRDDGDAAAQVDGSAAEREQSVPWSMGWQASERRMVLTDDLKSRMQQRLVSEKLDIPEEQVEACLVELQTLMAGSKDALLRLKPDLVAEMVQRLPEVAARMIGLRAAFPTADVAKMVSQHPTLLLAINPEGLPEVAPKLSAILPGVNVDRLVEQHPSVLDVNSFEQAVSEAKRLMPGKDVVELLRNNPDFILSLQRGSNLIPYDGVGDLPAP</sequence>
<comment type="caution">
    <text evidence="1">The sequence shown here is derived from an EMBL/GenBank/DDBJ whole genome shotgun (WGS) entry which is preliminary data.</text>
</comment>
<reference evidence="1 2" key="1">
    <citation type="journal article" date="2024" name="Nat. Commun.">
        <title>Phylogenomics reveals the evolutionary origins of lichenization in chlorophyte algae.</title>
        <authorList>
            <person name="Puginier C."/>
            <person name="Libourel C."/>
            <person name="Otte J."/>
            <person name="Skaloud P."/>
            <person name="Haon M."/>
            <person name="Grisel S."/>
            <person name="Petersen M."/>
            <person name="Berrin J.G."/>
            <person name="Delaux P.M."/>
            <person name="Dal Grande F."/>
            <person name="Keller J."/>
        </authorList>
    </citation>
    <scope>NUCLEOTIDE SEQUENCE [LARGE SCALE GENOMIC DNA]</scope>
    <source>
        <strain evidence="1 2">SAG 2036</strain>
    </source>
</reference>
<keyword evidence="2" id="KW-1185">Reference proteome</keyword>
<dbReference type="EMBL" id="JALJOQ010000144">
    <property type="protein sequence ID" value="KAK9794027.1"/>
    <property type="molecule type" value="Genomic_DNA"/>
</dbReference>
<proteinExistence type="predicted"/>
<organism evidence="1 2">
    <name type="scientific">Symbiochloris irregularis</name>
    <dbReference type="NCBI Taxonomy" id="706552"/>
    <lineage>
        <taxon>Eukaryota</taxon>
        <taxon>Viridiplantae</taxon>
        <taxon>Chlorophyta</taxon>
        <taxon>core chlorophytes</taxon>
        <taxon>Trebouxiophyceae</taxon>
        <taxon>Trebouxiales</taxon>
        <taxon>Trebouxiaceae</taxon>
        <taxon>Symbiochloris</taxon>
    </lineage>
</organism>
<dbReference type="Proteomes" id="UP001465755">
    <property type="component" value="Unassembled WGS sequence"/>
</dbReference>
<name>A0AAW1NVA7_9CHLO</name>
<evidence type="ECO:0000313" key="1">
    <source>
        <dbReference type="EMBL" id="KAK9794027.1"/>
    </source>
</evidence>
<gene>
    <name evidence="1" type="ORF">WJX73_005346</name>
</gene>
<accession>A0AAW1NVA7</accession>